<dbReference type="RefSeq" id="WP_126781585.1">
    <property type="nucleotide sequence ID" value="NZ_PIQC01000004.1"/>
</dbReference>
<keyword evidence="4" id="KW-1185">Reference proteome</keyword>
<dbReference type="PANTHER" id="PTHR33383">
    <property type="entry name" value="MEMBRANE PROTEIN INSERTION EFFICIENCY FACTOR-RELATED"/>
    <property type="match status" value="1"/>
</dbReference>
<dbReference type="OrthoDB" id="9801753at2"/>
<dbReference type="AlphaFoldDB" id="A0A432Z0E8"/>
<dbReference type="SMART" id="SM01234">
    <property type="entry name" value="Haemolytic"/>
    <property type="match status" value="1"/>
</dbReference>
<evidence type="ECO:0000256" key="2">
    <source>
        <dbReference type="SAM" id="MobiDB-lite"/>
    </source>
</evidence>
<proteinExistence type="inferred from homology"/>
<dbReference type="Pfam" id="PF01809">
    <property type="entry name" value="YidD"/>
    <property type="match status" value="1"/>
</dbReference>
<feature type="compositionally biased region" description="Polar residues" evidence="2">
    <location>
        <begin position="91"/>
        <end position="103"/>
    </location>
</feature>
<dbReference type="Proteomes" id="UP000288058">
    <property type="component" value="Unassembled WGS sequence"/>
</dbReference>
<evidence type="ECO:0000256" key="1">
    <source>
        <dbReference type="HAMAP-Rule" id="MF_00386"/>
    </source>
</evidence>
<feature type="compositionally biased region" description="Basic and acidic residues" evidence="2">
    <location>
        <begin position="80"/>
        <end position="90"/>
    </location>
</feature>
<reference evidence="4" key="1">
    <citation type="journal article" date="2018" name="Front. Microbiol.">
        <title>Genome-Based Analysis Reveals the Taxonomy and Diversity of the Family Idiomarinaceae.</title>
        <authorList>
            <person name="Liu Y."/>
            <person name="Lai Q."/>
            <person name="Shao Z."/>
        </authorList>
    </citation>
    <scope>NUCLEOTIDE SEQUENCE [LARGE SCALE GENOMIC DNA]</scope>
    <source>
        <strain evidence="4">R22</strain>
    </source>
</reference>
<feature type="region of interest" description="Disordered" evidence="2">
    <location>
        <begin position="68"/>
        <end position="103"/>
    </location>
</feature>
<organism evidence="3 4">
    <name type="scientific">Idiomarina ramblicola</name>
    <dbReference type="NCBI Taxonomy" id="263724"/>
    <lineage>
        <taxon>Bacteria</taxon>
        <taxon>Pseudomonadati</taxon>
        <taxon>Pseudomonadota</taxon>
        <taxon>Gammaproteobacteria</taxon>
        <taxon>Alteromonadales</taxon>
        <taxon>Idiomarinaceae</taxon>
        <taxon>Idiomarina</taxon>
    </lineage>
</organism>
<dbReference type="HAMAP" id="MF_00386">
    <property type="entry name" value="UPF0161_YidD"/>
    <property type="match status" value="1"/>
</dbReference>
<dbReference type="EMBL" id="PIQC01000004">
    <property type="protein sequence ID" value="RUO69662.1"/>
    <property type="molecule type" value="Genomic_DNA"/>
</dbReference>
<comment type="subcellular location">
    <subcellularLocation>
        <location evidence="1">Cell membrane</location>
        <topology evidence="1">Peripheral membrane protein</topology>
        <orientation evidence="1">Cytoplasmic side</orientation>
    </subcellularLocation>
</comment>
<gene>
    <name evidence="3" type="ORF">CWI78_06985</name>
</gene>
<dbReference type="InterPro" id="IPR002696">
    <property type="entry name" value="Membr_insert_effic_factor_YidD"/>
</dbReference>
<keyword evidence="1" id="KW-0472">Membrane</keyword>
<comment type="caution">
    <text evidence="3">The sequence shown here is derived from an EMBL/GenBank/DDBJ whole genome shotgun (WGS) entry which is preliminary data.</text>
</comment>
<keyword evidence="1" id="KW-1003">Cell membrane</keyword>
<dbReference type="NCBIfam" id="TIGR00278">
    <property type="entry name" value="membrane protein insertion efficiency factor YidD"/>
    <property type="match status" value="1"/>
</dbReference>
<evidence type="ECO:0000313" key="3">
    <source>
        <dbReference type="EMBL" id="RUO69662.1"/>
    </source>
</evidence>
<comment type="function">
    <text evidence="1">Could be involved in insertion of integral membrane proteins into the membrane.</text>
</comment>
<sequence length="103" mass="11360">MAKISKALRTIPIAFIKVYQWFISPLLGPRCRFYPSCSHYACEAIQKHGTIRGIGLAAVRIGKCHPAHQGGYDPVPPAKQDAKPENKSESESLLNQPTETKSL</sequence>
<name>A0A432Z0E8_9GAMM</name>
<dbReference type="GO" id="GO:0005886">
    <property type="term" value="C:plasma membrane"/>
    <property type="evidence" value="ECO:0007669"/>
    <property type="project" value="UniProtKB-SubCell"/>
</dbReference>
<accession>A0A432Z0E8</accession>
<dbReference type="PANTHER" id="PTHR33383:SF1">
    <property type="entry name" value="MEMBRANE PROTEIN INSERTION EFFICIENCY FACTOR-RELATED"/>
    <property type="match status" value="1"/>
</dbReference>
<comment type="similarity">
    <text evidence="1">Belongs to the UPF0161 family.</text>
</comment>
<protein>
    <recommendedName>
        <fullName evidence="1">Putative membrane protein insertion efficiency factor</fullName>
    </recommendedName>
</protein>
<evidence type="ECO:0000313" key="4">
    <source>
        <dbReference type="Proteomes" id="UP000288058"/>
    </source>
</evidence>